<reference evidence="1 2" key="1">
    <citation type="submission" date="2016-03" db="EMBL/GenBank/DDBJ databases">
        <title>EvidentialGene: Evidence-directed Construction of Genes on Genomes.</title>
        <authorList>
            <person name="Gilbert D.G."/>
            <person name="Choi J.-H."/>
            <person name="Mockaitis K."/>
            <person name="Colbourne J."/>
            <person name="Pfrender M."/>
        </authorList>
    </citation>
    <scope>NUCLEOTIDE SEQUENCE [LARGE SCALE GENOMIC DNA]</scope>
    <source>
        <strain evidence="1 2">Xinb3</strain>
        <tissue evidence="1">Complete organism</tissue>
    </source>
</reference>
<dbReference type="EMBL" id="LRGB01007667">
    <property type="protein sequence ID" value="KZS01081.1"/>
    <property type="molecule type" value="Genomic_DNA"/>
</dbReference>
<evidence type="ECO:0000313" key="1">
    <source>
        <dbReference type="EMBL" id="KZS01081.1"/>
    </source>
</evidence>
<proteinExistence type="predicted"/>
<organism evidence="1 2">
    <name type="scientific">Daphnia magna</name>
    <dbReference type="NCBI Taxonomy" id="35525"/>
    <lineage>
        <taxon>Eukaryota</taxon>
        <taxon>Metazoa</taxon>
        <taxon>Ecdysozoa</taxon>
        <taxon>Arthropoda</taxon>
        <taxon>Crustacea</taxon>
        <taxon>Branchiopoda</taxon>
        <taxon>Diplostraca</taxon>
        <taxon>Cladocera</taxon>
        <taxon>Anomopoda</taxon>
        <taxon>Daphniidae</taxon>
        <taxon>Daphnia</taxon>
    </lineage>
</organism>
<sequence>DEGAVGVEAITLRDVGQGLADGVAGVAQALVRATERATHADDQGLVQAVGPGFLEAGLVAAVGGVGHVEINRGEIAAARLGAECAMHQGQDAAQGLRRADLPIPPVAVAAEARAVTVGVHPGQPIDHGAGKRGIAVEARAGRDLGARHQQEAGVVAGQHRGIAAALQIGPQARRAARQIDGLPVQLGPVGQLSQGGLALGQGAGAA</sequence>
<gene>
    <name evidence="1" type="ORF">APZ42_002368</name>
</gene>
<name>A0A162C5B6_9CRUS</name>
<dbReference type="AlphaFoldDB" id="A0A162C5B6"/>
<comment type="caution">
    <text evidence="1">The sequence shown here is derived from an EMBL/GenBank/DDBJ whole genome shotgun (WGS) entry which is preliminary data.</text>
</comment>
<feature type="non-terminal residue" evidence="1">
    <location>
        <position position="206"/>
    </location>
</feature>
<protein>
    <submittedName>
        <fullName evidence="1">Uncharacterized protein</fullName>
    </submittedName>
</protein>
<evidence type="ECO:0000313" key="2">
    <source>
        <dbReference type="Proteomes" id="UP000076858"/>
    </source>
</evidence>
<dbReference type="Proteomes" id="UP000076858">
    <property type="component" value="Unassembled WGS sequence"/>
</dbReference>
<keyword evidence="2" id="KW-1185">Reference proteome</keyword>
<feature type="non-terminal residue" evidence="1">
    <location>
        <position position="1"/>
    </location>
</feature>
<accession>A0A162C5B6</accession>